<evidence type="ECO:0000313" key="2">
    <source>
        <dbReference type="Proteomes" id="UP000235777"/>
    </source>
</evidence>
<keyword evidence="2" id="KW-1185">Reference proteome</keyword>
<dbReference type="EMBL" id="PNYC01000004">
    <property type="protein sequence ID" value="PMS37272.1"/>
    <property type="molecule type" value="Genomic_DNA"/>
</dbReference>
<comment type="caution">
    <text evidence="1">The sequence shown here is derived from an EMBL/GenBank/DDBJ whole genome shotgun (WGS) entry which is preliminary data.</text>
</comment>
<dbReference type="AlphaFoldDB" id="A0A2N7X6U3"/>
<name>A0A2N7X6U3_9BURK</name>
<dbReference type="Proteomes" id="UP000235777">
    <property type="component" value="Unassembled WGS sequence"/>
</dbReference>
<proteinExistence type="predicted"/>
<accession>A0A2N7X6U3</accession>
<dbReference type="RefSeq" id="WP_018439796.1">
    <property type="nucleotide sequence ID" value="NZ_PNYC01000004.1"/>
</dbReference>
<sequence>MSLKSVGIAVGETGQAVLKGPRLPQAEQQAGGTYRLDLGSEAVASAGAVEIRVPRYSERSLGDSITVVFDRVDAQANEGLAHKIHRYRYLADPRADPPDYEYSVFLQPLQSLPSCEYEVFYMVTSRSGNSSLSERVPVEVVGTPGAAGWVFQAGFYGTYVPGVIASGVVANERTLAPNDFIIRSIGDKRSDSNVTLGVYRTPPNAGDQLFANFSSADGAHWTPDRNGTMQFERSDLVTVRLENQKDAAIYVALAM</sequence>
<gene>
    <name evidence="1" type="ORF">C0Z20_08085</name>
</gene>
<reference evidence="1 2" key="1">
    <citation type="submission" date="2018-01" db="EMBL/GenBank/DDBJ databases">
        <title>Whole genome analyses suggest that Burkholderia sensu lato contains two further novel genera in the rhizoxinica-symbiotica group Mycetohabitans gen. nov., and Trinickia gen. nov.: implications for the evolution of diazotrophy and nodulation in the Burkholderiaceae.</title>
        <authorList>
            <person name="Estrada-de los Santos P."/>
            <person name="Palmer M."/>
            <person name="Chavez-Ramirez B."/>
            <person name="Beukes C."/>
            <person name="Steenkamp E.T."/>
            <person name="Hirsch A.M."/>
            <person name="Manyaka P."/>
            <person name="Maluk M."/>
            <person name="Lafos M."/>
            <person name="Crook M."/>
            <person name="Gross E."/>
            <person name="Simon M.F."/>
            <person name="Bueno dos Reis Junior F."/>
            <person name="Poole P.S."/>
            <person name="Venter S.N."/>
            <person name="James E.K."/>
        </authorList>
    </citation>
    <scope>NUCLEOTIDE SEQUENCE [LARGE SCALE GENOMIC DNA]</scope>
    <source>
        <strain evidence="1 2">JPY 581</strain>
    </source>
</reference>
<organism evidence="1 2">
    <name type="scientific">Trinickia symbiotica</name>
    <dbReference type="NCBI Taxonomy" id="863227"/>
    <lineage>
        <taxon>Bacteria</taxon>
        <taxon>Pseudomonadati</taxon>
        <taxon>Pseudomonadota</taxon>
        <taxon>Betaproteobacteria</taxon>
        <taxon>Burkholderiales</taxon>
        <taxon>Burkholderiaceae</taxon>
        <taxon>Trinickia</taxon>
    </lineage>
</organism>
<evidence type="ECO:0000313" key="1">
    <source>
        <dbReference type="EMBL" id="PMS37272.1"/>
    </source>
</evidence>
<dbReference type="STRING" id="863227.GCA_000373005_01257"/>
<protein>
    <submittedName>
        <fullName evidence="1">Uncharacterized protein</fullName>
    </submittedName>
</protein>